<sequence>MATKPVAVPGMTFQFSPASVSGVVQVLTPPSMKLTAGGKGVYLGPVSVLITNIRQADKGSVVPGIYQGTFRPTAKKLLAPGKAALREGDEIAGCSDMGMAMKPGPNGVPVPSPISFRIKIKNPGQKKLVCE</sequence>
<reference evidence="2" key="1">
    <citation type="submission" date="2016-12" db="EMBL/GenBank/DDBJ databases">
        <authorList>
            <person name="Rodrigo-Torres L."/>
            <person name="Arahal R.D."/>
            <person name="Lucena T."/>
        </authorList>
    </citation>
    <scope>NUCLEOTIDE SEQUENCE [LARGE SCALE GENOMIC DNA]</scope>
</reference>
<organism evidence="1 2">
    <name type="scientific">Vibrio quintilis</name>
    <dbReference type="NCBI Taxonomy" id="1117707"/>
    <lineage>
        <taxon>Bacteria</taxon>
        <taxon>Pseudomonadati</taxon>
        <taxon>Pseudomonadota</taxon>
        <taxon>Gammaproteobacteria</taxon>
        <taxon>Vibrionales</taxon>
        <taxon>Vibrionaceae</taxon>
        <taxon>Vibrio</taxon>
    </lineage>
</organism>
<evidence type="ECO:0000313" key="2">
    <source>
        <dbReference type="Proteomes" id="UP000184600"/>
    </source>
</evidence>
<dbReference type="RefSeq" id="WP_073582465.1">
    <property type="nucleotide sequence ID" value="NZ_AP024897.1"/>
</dbReference>
<dbReference type="Proteomes" id="UP000184600">
    <property type="component" value="Unassembled WGS sequence"/>
</dbReference>
<dbReference type="EMBL" id="FRFG01000025">
    <property type="protein sequence ID" value="SHO56469.1"/>
    <property type="molecule type" value="Genomic_DNA"/>
</dbReference>
<dbReference type="STRING" id="1117707.VQ7734_02238"/>
<protein>
    <submittedName>
        <fullName evidence="1">Uncharacterized protein</fullName>
    </submittedName>
</protein>
<keyword evidence="2" id="KW-1185">Reference proteome</keyword>
<proteinExistence type="predicted"/>
<dbReference type="AlphaFoldDB" id="A0A1M7YUX9"/>
<gene>
    <name evidence="1" type="ORF">VQ7734_02238</name>
</gene>
<accession>A0A1M7YUX9</accession>
<evidence type="ECO:0000313" key="1">
    <source>
        <dbReference type="EMBL" id="SHO56469.1"/>
    </source>
</evidence>
<name>A0A1M7YUX9_9VIBR</name>